<proteinExistence type="predicted"/>
<protein>
    <recommendedName>
        <fullName evidence="3">TonB C-terminal domain-containing protein</fullName>
    </recommendedName>
</protein>
<evidence type="ECO:0008006" key="3">
    <source>
        <dbReference type="Google" id="ProtNLM"/>
    </source>
</evidence>
<dbReference type="RefSeq" id="WP_265725425.1">
    <property type="nucleotide sequence ID" value="NZ_JAOSLC020000003.1"/>
</dbReference>
<evidence type="ECO:0000313" key="1">
    <source>
        <dbReference type="EMBL" id="MDD7914830.1"/>
    </source>
</evidence>
<dbReference type="Gene3D" id="3.30.1150.10">
    <property type="match status" value="1"/>
</dbReference>
<reference evidence="1" key="1">
    <citation type="submission" date="2023-02" db="EMBL/GenBank/DDBJ databases">
        <title>Polaribacter ponticola sp. nov., isolated from seawater.</title>
        <authorList>
            <person name="Baek J.H."/>
            <person name="Kim J.M."/>
            <person name="Choi D.G."/>
            <person name="Jeon C.O."/>
        </authorList>
    </citation>
    <scope>NUCLEOTIDE SEQUENCE</scope>
    <source>
        <strain evidence="1">MSW5</strain>
    </source>
</reference>
<keyword evidence="2" id="KW-1185">Reference proteome</keyword>
<dbReference type="EMBL" id="JAOSLC020000003">
    <property type="protein sequence ID" value="MDD7914830.1"/>
    <property type="molecule type" value="Genomic_DNA"/>
</dbReference>
<accession>A0ABT5S9P2</accession>
<evidence type="ECO:0000313" key="2">
    <source>
        <dbReference type="Proteomes" id="UP001151478"/>
    </source>
</evidence>
<sequence>MLLLFTENLDALENYEAKIKVNKKKVEELPVLETKNEDLVNNDVSGVEVMVEEEIVEDVSFMIIEEVPVYPGCFGTKQDLKLCFSKKVQQHFIRKFNADLPNQLGLSAGRKRVLIGFLISKTGEVKNIHTKAPHPKIKEEVNRVMKLLPIMKPGKQRGKDVGVKYNIPFTLIVEGDSKELEKKN</sequence>
<comment type="caution">
    <text evidence="1">The sequence shown here is derived from an EMBL/GenBank/DDBJ whole genome shotgun (WGS) entry which is preliminary data.</text>
</comment>
<dbReference type="Proteomes" id="UP001151478">
    <property type="component" value="Unassembled WGS sequence"/>
</dbReference>
<name>A0ABT5S9P2_9FLAO</name>
<gene>
    <name evidence="1" type="ORF">N5A56_010565</name>
</gene>
<organism evidence="1 2">
    <name type="scientific">Polaribacter ponticola</name>
    <dbReference type="NCBI Taxonomy" id="2978475"/>
    <lineage>
        <taxon>Bacteria</taxon>
        <taxon>Pseudomonadati</taxon>
        <taxon>Bacteroidota</taxon>
        <taxon>Flavobacteriia</taxon>
        <taxon>Flavobacteriales</taxon>
        <taxon>Flavobacteriaceae</taxon>
    </lineage>
</organism>